<evidence type="ECO:0000313" key="3">
    <source>
        <dbReference type="EMBL" id="EEY59187.1"/>
    </source>
</evidence>
<dbReference type="eggNOG" id="KOG4177">
    <property type="taxonomic scope" value="Eukaryota"/>
</dbReference>
<keyword evidence="4" id="KW-1185">Reference proteome</keyword>
<reference evidence="4" key="1">
    <citation type="journal article" date="2009" name="Nature">
        <title>Genome sequence and analysis of the Irish potato famine pathogen Phytophthora infestans.</title>
        <authorList>
            <consortium name="The Broad Institute Genome Sequencing Platform"/>
            <person name="Haas B.J."/>
            <person name="Kamoun S."/>
            <person name="Zody M.C."/>
            <person name="Jiang R.H."/>
            <person name="Handsaker R.E."/>
            <person name="Cano L.M."/>
            <person name="Grabherr M."/>
            <person name="Kodira C.D."/>
            <person name="Raffaele S."/>
            <person name="Torto-Alalibo T."/>
            <person name="Bozkurt T.O."/>
            <person name="Ah-Fong A.M."/>
            <person name="Alvarado L."/>
            <person name="Anderson V.L."/>
            <person name="Armstrong M.R."/>
            <person name="Avrova A."/>
            <person name="Baxter L."/>
            <person name="Beynon J."/>
            <person name="Boevink P.C."/>
            <person name="Bollmann S.R."/>
            <person name="Bos J.I."/>
            <person name="Bulone V."/>
            <person name="Cai G."/>
            <person name="Cakir C."/>
            <person name="Carrington J.C."/>
            <person name="Chawner M."/>
            <person name="Conti L."/>
            <person name="Costanzo S."/>
            <person name="Ewan R."/>
            <person name="Fahlgren N."/>
            <person name="Fischbach M.A."/>
            <person name="Fugelstad J."/>
            <person name="Gilroy E.M."/>
            <person name="Gnerre S."/>
            <person name="Green P.J."/>
            <person name="Grenville-Briggs L.J."/>
            <person name="Griffith J."/>
            <person name="Grunwald N.J."/>
            <person name="Horn K."/>
            <person name="Horner N.R."/>
            <person name="Hu C.H."/>
            <person name="Huitema E."/>
            <person name="Jeong D.H."/>
            <person name="Jones A.M."/>
            <person name="Jones J.D."/>
            <person name="Jones R.W."/>
            <person name="Karlsson E.K."/>
            <person name="Kunjeti S.G."/>
            <person name="Lamour K."/>
            <person name="Liu Z."/>
            <person name="Ma L."/>
            <person name="Maclean D."/>
            <person name="Chibucos M.C."/>
            <person name="McDonald H."/>
            <person name="McWalters J."/>
            <person name="Meijer H.J."/>
            <person name="Morgan W."/>
            <person name="Morris P.F."/>
            <person name="Munro C.A."/>
            <person name="O'Neill K."/>
            <person name="Ospina-Giraldo M."/>
            <person name="Pinzon A."/>
            <person name="Pritchard L."/>
            <person name="Ramsahoye B."/>
            <person name="Ren Q."/>
            <person name="Restrepo S."/>
            <person name="Roy S."/>
            <person name="Sadanandom A."/>
            <person name="Savidor A."/>
            <person name="Schornack S."/>
            <person name="Schwartz D.C."/>
            <person name="Schumann U.D."/>
            <person name="Schwessinger B."/>
            <person name="Seyer L."/>
            <person name="Sharpe T."/>
            <person name="Silvar C."/>
            <person name="Song J."/>
            <person name="Studholme D.J."/>
            <person name="Sykes S."/>
            <person name="Thines M."/>
            <person name="van de Vondervoort P.J."/>
            <person name="Phuntumart V."/>
            <person name="Wawra S."/>
            <person name="Weide R."/>
            <person name="Win J."/>
            <person name="Young C."/>
            <person name="Zhou S."/>
            <person name="Fry W."/>
            <person name="Meyers B.C."/>
            <person name="van West P."/>
            <person name="Ristaino J."/>
            <person name="Govers F."/>
            <person name="Birch P.R."/>
            <person name="Whisson S.C."/>
            <person name="Judelson H.S."/>
            <person name="Nusbaum C."/>
        </authorList>
    </citation>
    <scope>NUCLEOTIDE SEQUENCE [LARGE SCALE GENOMIC DNA]</scope>
    <source>
        <strain evidence="4">T30-4</strain>
    </source>
</reference>
<feature type="transmembrane region" description="Helical" evidence="2">
    <location>
        <begin position="225"/>
        <end position="250"/>
    </location>
</feature>
<organism evidence="3 4">
    <name type="scientific">Phytophthora infestans (strain T30-4)</name>
    <name type="common">Potato late blight agent</name>
    <dbReference type="NCBI Taxonomy" id="403677"/>
    <lineage>
        <taxon>Eukaryota</taxon>
        <taxon>Sar</taxon>
        <taxon>Stramenopiles</taxon>
        <taxon>Oomycota</taxon>
        <taxon>Peronosporomycetes</taxon>
        <taxon>Peronosporales</taxon>
        <taxon>Peronosporaceae</taxon>
        <taxon>Phytophthora</taxon>
    </lineage>
</organism>
<keyword evidence="2" id="KW-1133">Transmembrane helix</keyword>
<dbReference type="InParanoid" id="D0NIA2"/>
<dbReference type="Proteomes" id="UP000006643">
    <property type="component" value="Unassembled WGS sequence"/>
</dbReference>
<feature type="region of interest" description="Disordered" evidence="1">
    <location>
        <begin position="1"/>
        <end position="36"/>
    </location>
</feature>
<evidence type="ECO:0000256" key="1">
    <source>
        <dbReference type="SAM" id="MobiDB-lite"/>
    </source>
</evidence>
<feature type="transmembrane region" description="Helical" evidence="2">
    <location>
        <begin position="153"/>
        <end position="175"/>
    </location>
</feature>
<evidence type="ECO:0000256" key="2">
    <source>
        <dbReference type="SAM" id="Phobius"/>
    </source>
</evidence>
<keyword evidence="2" id="KW-0812">Transmembrane</keyword>
<dbReference type="KEGG" id="pif:PITG_11661"/>
<gene>
    <name evidence="3" type="ORF">PITG_11661</name>
</gene>
<evidence type="ECO:0000313" key="4">
    <source>
        <dbReference type="Proteomes" id="UP000006643"/>
    </source>
</evidence>
<dbReference type="OMA" id="HAFVETW"/>
<dbReference type="AlphaFoldDB" id="D0NIA2"/>
<dbReference type="HOGENOM" id="CLU_958008_0_0_1"/>
<name>D0NIA2_PHYIT</name>
<dbReference type="VEuPathDB" id="FungiDB:PITG_11661"/>
<accession>D0NIA2</accession>
<dbReference type="GeneID" id="9470721"/>
<dbReference type="OrthoDB" id="120201at2759"/>
<evidence type="ECO:0008006" key="5">
    <source>
        <dbReference type="Google" id="ProtNLM"/>
    </source>
</evidence>
<feature type="transmembrane region" description="Helical" evidence="2">
    <location>
        <begin position="256"/>
        <end position="280"/>
    </location>
</feature>
<keyword evidence="2" id="KW-0472">Membrane</keyword>
<feature type="transmembrane region" description="Helical" evidence="2">
    <location>
        <begin position="112"/>
        <end position="133"/>
    </location>
</feature>
<protein>
    <recommendedName>
        <fullName evidence="5">Transmembrane protein</fullName>
    </recommendedName>
</protein>
<dbReference type="RefSeq" id="XP_002901201.1">
    <property type="nucleotide sequence ID" value="XM_002901155.1"/>
</dbReference>
<sequence>MTEAIVATETSRRPHSGGHGAAREPDEHVATSSRRIRRSPLVVDDSSSVTSHSTYHIAQSPTDRPIWLEMKRRHQANMEELHGKLADVPRHWLFIRFLNNSFFARRLMRSGMLLSAALVGGVIFHSAFIETWLDDNRDLDDYDDCNSLAAFSNLIYQALPAAIILSLPGSGLRAFEPFKRTALNSRQPKGTSDNGSDSDATLEEEPQAASVATIRRSFVFQLCEVLAVFMLFFDIGLVLYFLYVLFIGALSSCGSVATQIFTIGAAFCYFGLFTVLYYFARLEERRGPALG</sequence>
<dbReference type="EMBL" id="DS028139">
    <property type="protein sequence ID" value="EEY59187.1"/>
    <property type="molecule type" value="Genomic_DNA"/>
</dbReference>
<proteinExistence type="predicted"/>